<keyword evidence="4" id="KW-1185">Reference proteome</keyword>
<dbReference type="SUPFAM" id="SSF55961">
    <property type="entry name" value="Bet v1-like"/>
    <property type="match status" value="1"/>
</dbReference>
<accession>A0A7Y8GZ36</accession>
<dbReference type="Pfam" id="PF08327">
    <property type="entry name" value="AHSA1"/>
    <property type="match status" value="1"/>
</dbReference>
<comment type="caution">
    <text evidence="3">The sequence shown here is derived from an EMBL/GenBank/DDBJ whole genome shotgun (WGS) entry which is preliminary data.</text>
</comment>
<evidence type="ECO:0000313" key="4">
    <source>
        <dbReference type="Proteomes" id="UP000545507"/>
    </source>
</evidence>
<dbReference type="CDD" id="cd07814">
    <property type="entry name" value="SRPBCC_CalC_Aha1-like"/>
    <property type="match status" value="1"/>
</dbReference>
<reference evidence="3 4" key="1">
    <citation type="submission" date="2019-09" db="EMBL/GenBank/DDBJ databases">
        <title>Hydrogenophaga aromatica sp. nov., isolated from a para-xylene-degrading enrichment culture.</title>
        <authorList>
            <person name="Tancsics A."/>
            <person name="Banerjee S."/>
        </authorList>
    </citation>
    <scope>NUCLEOTIDE SEQUENCE [LARGE SCALE GENOMIC DNA]</scope>
    <source>
        <strain evidence="3 4">D2P1</strain>
    </source>
</reference>
<dbReference type="Gene3D" id="3.30.530.20">
    <property type="match status" value="1"/>
</dbReference>
<sequence length="147" mass="16736">MKTLHFDILINAPREHVWRTMLHSPTYEQWTATFCEGSRYKGSWDQGQTIRFLGPSEQGMVAEIAAHRPAEFVSIRHLGMIDKGVEDASSEAVRAWDPCFENYTFSDEAGGTRVRVDCDVFGTYEDWMAQTWPKALQSLKTVCETPA</sequence>
<name>A0A7Y8GZ36_9BURK</name>
<organism evidence="3 4">
    <name type="scientific">Hydrogenophaga aromaticivorans</name>
    <dbReference type="NCBI Taxonomy" id="2610898"/>
    <lineage>
        <taxon>Bacteria</taxon>
        <taxon>Pseudomonadati</taxon>
        <taxon>Pseudomonadota</taxon>
        <taxon>Betaproteobacteria</taxon>
        <taxon>Burkholderiales</taxon>
        <taxon>Comamonadaceae</taxon>
        <taxon>Hydrogenophaga</taxon>
    </lineage>
</organism>
<dbReference type="InterPro" id="IPR023393">
    <property type="entry name" value="START-like_dom_sf"/>
</dbReference>
<gene>
    <name evidence="3" type="ORF">F3K02_20055</name>
</gene>
<proteinExistence type="inferred from homology"/>
<dbReference type="Proteomes" id="UP000545507">
    <property type="component" value="Unassembled WGS sequence"/>
</dbReference>
<dbReference type="AlphaFoldDB" id="A0A7Y8GZ36"/>
<evidence type="ECO:0000259" key="2">
    <source>
        <dbReference type="Pfam" id="PF08327"/>
    </source>
</evidence>
<dbReference type="RefSeq" id="WP_177137393.1">
    <property type="nucleotide sequence ID" value="NZ_VYGV01000016.1"/>
</dbReference>
<comment type="similarity">
    <text evidence="1">Belongs to the AHA1 family.</text>
</comment>
<evidence type="ECO:0000256" key="1">
    <source>
        <dbReference type="ARBA" id="ARBA00006817"/>
    </source>
</evidence>
<feature type="domain" description="Activator of Hsp90 ATPase homologue 1/2-like C-terminal" evidence="2">
    <location>
        <begin position="11"/>
        <end position="143"/>
    </location>
</feature>
<dbReference type="EMBL" id="VYGV01000016">
    <property type="protein sequence ID" value="NWF47525.1"/>
    <property type="molecule type" value="Genomic_DNA"/>
</dbReference>
<dbReference type="InterPro" id="IPR013538">
    <property type="entry name" value="ASHA1/2-like_C"/>
</dbReference>
<protein>
    <submittedName>
        <fullName evidence="3">SRPBCC domain-containing protein</fullName>
    </submittedName>
</protein>
<evidence type="ECO:0000313" key="3">
    <source>
        <dbReference type="EMBL" id="NWF47525.1"/>
    </source>
</evidence>